<dbReference type="InterPro" id="IPR036388">
    <property type="entry name" value="WH-like_DNA-bd_sf"/>
</dbReference>
<keyword evidence="4" id="KW-1133">Transmembrane helix</keyword>
<evidence type="ECO:0000256" key="2">
    <source>
        <dbReference type="PROSITE-ProRule" id="PRU01091"/>
    </source>
</evidence>
<accession>A0A160DW50</accession>
<reference evidence="6 7" key="1">
    <citation type="submission" date="2016-04" db="EMBL/GenBank/DDBJ databases">
        <title>Complete genome sequence of Dokdonella koreensis DS-123T.</title>
        <authorList>
            <person name="Kim J.F."/>
            <person name="Lee H."/>
            <person name="Kwak M.-J."/>
        </authorList>
    </citation>
    <scope>NUCLEOTIDE SEQUENCE [LARGE SCALE GENOMIC DNA]</scope>
    <source>
        <strain evidence="6 7">DS-123</strain>
    </source>
</reference>
<evidence type="ECO:0000313" key="6">
    <source>
        <dbReference type="EMBL" id="ANB18817.1"/>
    </source>
</evidence>
<feature type="transmembrane region" description="Helical" evidence="4">
    <location>
        <begin position="157"/>
        <end position="175"/>
    </location>
</feature>
<dbReference type="Proteomes" id="UP000076830">
    <property type="component" value="Chromosome"/>
</dbReference>
<keyword evidence="4" id="KW-0472">Membrane</keyword>
<dbReference type="OrthoDB" id="9149639at2"/>
<dbReference type="SUPFAM" id="SSF48452">
    <property type="entry name" value="TPR-like"/>
    <property type="match status" value="1"/>
</dbReference>
<keyword evidence="4" id="KW-0812">Transmembrane</keyword>
<feature type="domain" description="OmpR/PhoB-type" evidence="5">
    <location>
        <begin position="3"/>
        <end position="101"/>
    </location>
</feature>
<dbReference type="CDD" id="cd00383">
    <property type="entry name" value="trans_reg_C"/>
    <property type="match status" value="1"/>
</dbReference>
<evidence type="ECO:0000313" key="7">
    <source>
        <dbReference type="Proteomes" id="UP000076830"/>
    </source>
</evidence>
<dbReference type="AlphaFoldDB" id="A0A160DW50"/>
<dbReference type="Gene3D" id="1.25.40.10">
    <property type="entry name" value="Tetratricopeptide repeat domain"/>
    <property type="match status" value="2"/>
</dbReference>
<evidence type="ECO:0000256" key="1">
    <source>
        <dbReference type="ARBA" id="ARBA00023125"/>
    </source>
</evidence>
<keyword evidence="1 2" id="KW-0238">DNA-binding</keyword>
<dbReference type="EMBL" id="CP015249">
    <property type="protein sequence ID" value="ANB18817.1"/>
    <property type="molecule type" value="Genomic_DNA"/>
</dbReference>
<dbReference type="KEGG" id="dko:I596_2823"/>
<feature type="compositionally biased region" description="Low complexity" evidence="3">
    <location>
        <begin position="117"/>
        <end position="127"/>
    </location>
</feature>
<dbReference type="STRING" id="1300342.I596_2823"/>
<dbReference type="InterPro" id="IPR001867">
    <property type="entry name" value="OmpR/PhoB-type_DNA-bd"/>
</dbReference>
<evidence type="ECO:0000259" key="5">
    <source>
        <dbReference type="PROSITE" id="PS51755"/>
    </source>
</evidence>
<sequence>MQTSVYRFGRFALDAKGRELREDGVLLAIPPKSFDCVAYLVEHRDRAVGRDELISAVWGVADVNDHTLGQTLLRARQALGDVEAERSMIRTVPRFGYRWIAVVEVIEYEAAAPAAPPAAERPVATAPPVEPVEPVEPLPPAAADGARPVRRWPWTRIALGLVVVLAGVGLGLWLARPPAPRNPATAPPASGALFMVLPVQLDGSQAATTWVRLGVMDYIATLLRQDGGQPVLPSDQVVSLVGDEPIQGREGENLGRLRAATGATHIVLPRAEQSDGRWHLSLDVFHDGTLDTYASSAAAPLEAAAQAIAQLMAHLRLHATVRVAPLPDDERLTRIDAALLMGDLEEAKRLIERGGAAAGTDPRFSVRAGNVAVRQGRLADAERLYRPLAEDLAQPDATLRARAWMGLGAVQLLQADNAAAVQSYTQAITLLGDGREGGWLGRSYMGRGASQVALEHYDEATADFSRARVELDRAGDRIGQANLDINVGMADAYRGRYTEALAAQDRAIAILAGFGIRDQLVISLHNKIYTQLALLDVAGAVATGRQAMEQIEHLANPAINRRVAAAFTRSLLAAGLLREAGEVIERFDDRPDDPAASDTEFAALRAVLLTEQGHGDRLVERADAIVARISRSADLSGQTSMGEVCWLVVQAAAAQGRIAPVERMLHQLESASSAPQDIDRAIILDLIRAERTRLRGEGDGSALYAEALAKAEARGAPESIIVVAVAWLRPLLADGDLERAAAVGGRLAAYADRDYRAARATEALYRALGRPSLAQAAAGKAAALAGERDLTDRF</sequence>
<feature type="compositionally biased region" description="Pro residues" evidence="3">
    <location>
        <begin position="128"/>
        <end position="140"/>
    </location>
</feature>
<dbReference type="Pfam" id="PF00486">
    <property type="entry name" value="Trans_reg_C"/>
    <property type="match status" value="1"/>
</dbReference>
<evidence type="ECO:0000256" key="4">
    <source>
        <dbReference type="SAM" id="Phobius"/>
    </source>
</evidence>
<dbReference type="GO" id="GO:0003677">
    <property type="term" value="F:DNA binding"/>
    <property type="evidence" value="ECO:0007669"/>
    <property type="project" value="UniProtKB-UniRule"/>
</dbReference>
<dbReference type="SMART" id="SM00862">
    <property type="entry name" value="Trans_reg_C"/>
    <property type="match status" value="1"/>
</dbReference>
<name>A0A160DW50_9GAMM</name>
<protein>
    <submittedName>
        <fullName evidence="6">Transcriptional regulator domain protein</fullName>
    </submittedName>
</protein>
<keyword evidence="7" id="KW-1185">Reference proteome</keyword>
<dbReference type="PROSITE" id="PS51755">
    <property type="entry name" value="OMPR_PHOB"/>
    <property type="match status" value="1"/>
</dbReference>
<proteinExistence type="predicted"/>
<dbReference type="GO" id="GO:0006355">
    <property type="term" value="P:regulation of DNA-templated transcription"/>
    <property type="evidence" value="ECO:0007669"/>
    <property type="project" value="InterPro"/>
</dbReference>
<gene>
    <name evidence="6" type="ORF">I596_2823</name>
</gene>
<dbReference type="Gene3D" id="1.10.10.10">
    <property type="entry name" value="Winged helix-like DNA-binding domain superfamily/Winged helix DNA-binding domain"/>
    <property type="match status" value="1"/>
</dbReference>
<evidence type="ECO:0000256" key="3">
    <source>
        <dbReference type="SAM" id="MobiDB-lite"/>
    </source>
</evidence>
<dbReference type="RefSeq" id="WP_067648817.1">
    <property type="nucleotide sequence ID" value="NZ_CP015249.1"/>
</dbReference>
<dbReference type="InterPro" id="IPR016032">
    <property type="entry name" value="Sig_transdc_resp-reg_C-effctor"/>
</dbReference>
<dbReference type="SUPFAM" id="SSF46894">
    <property type="entry name" value="C-terminal effector domain of the bipartite response regulators"/>
    <property type="match status" value="1"/>
</dbReference>
<feature type="region of interest" description="Disordered" evidence="3">
    <location>
        <begin position="117"/>
        <end position="146"/>
    </location>
</feature>
<organism evidence="6 7">
    <name type="scientific">Dokdonella koreensis DS-123</name>
    <dbReference type="NCBI Taxonomy" id="1300342"/>
    <lineage>
        <taxon>Bacteria</taxon>
        <taxon>Pseudomonadati</taxon>
        <taxon>Pseudomonadota</taxon>
        <taxon>Gammaproteobacteria</taxon>
        <taxon>Lysobacterales</taxon>
        <taxon>Rhodanobacteraceae</taxon>
        <taxon>Dokdonella</taxon>
    </lineage>
</organism>
<dbReference type="InterPro" id="IPR011990">
    <property type="entry name" value="TPR-like_helical_dom_sf"/>
</dbReference>
<feature type="DNA-binding region" description="OmpR/PhoB-type" evidence="2">
    <location>
        <begin position="3"/>
        <end position="101"/>
    </location>
</feature>
<dbReference type="GO" id="GO:0000160">
    <property type="term" value="P:phosphorelay signal transduction system"/>
    <property type="evidence" value="ECO:0007669"/>
    <property type="project" value="InterPro"/>
</dbReference>